<dbReference type="SUPFAM" id="SSF46626">
    <property type="entry name" value="Cytochrome c"/>
    <property type="match status" value="1"/>
</dbReference>
<dbReference type="Pfam" id="PF07635">
    <property type="entry name" value="PSCyt1"/>
    <property type="match status" value="1"/>
</dbReference>
<evidence type="ECO:0000259" key="2">
    <source>
        <dbReference type="Pfam" id="PF07583"/>
    </source>
</evidence>
<evidence type="ECO:0000259" key="3">
    <source>
        <dbReference type="Pfam" id="PF07635"/>
    </source>
</evidence>
<dbReference type="InterPro" id="IPR036909">
    <property type="entry name" value="Cyt_c-like_dom_sf"/>
</dbReference>
<evidence type="ECO:0000256" key="1">
    <source>
        <dbReference type="SAM" id="MobiDB-lite"/>
    </source>
</evidence>
<gene>
    <name evidence="4" type="ORF">AVDCRST_MAG64-4255</name>
</gene>
<dbReference type="AlphaFoldDB" id="A0A6J4QEZ3"/>
<evidence type="ECO:0000313" key="4">
    <source>
        <dbReference type="EMBL" id="CAA9442077.1"/>
    </source>
</evidence>
<proteinExistence type="predicted"/>
<feature type="domain" description="DUF1549" evidence="2">
    <location>
        <begin position="169"/>
        <end position="379"/>
    </location>
</feature>
<dbReference type="InterPro" id="IPR011429">
    <property type="entry name" value="Cyt_c_Planctomycete-type"/>
</dbReference>
<dbReference type="GO" id="GO:0020037">
    <property type="term" value="F:heme binding"/>
    <property type="evidence" value="ECO:0007669"/>
    <property type="project" value="InterPro"/>
</dbReference>
<feature type="non-terminal residue" evidence="4">
    <location>
        <position position="472"/>
    </location>
</feature>
<dbReference type="PANTHER" id="PTHR35889:SF3">
    <property type="entry name" value="F-BOX DOMAIN-CONTAINING PROTEIN"/>
    <property type="match status" value="1"/>
</dbReference>
<evidence type="ECO:0008006" key="5">
    <source>
        <dbReference type="Google" id="ProtNLM"/>
    </source>
</evidence>
<dbReference type="EMBL" id="CADCUQ010000987">
    <property type="protein sequence ID" value="CAA9442077.1"/>
    <property type="molecule type" value="Genomic_DNA"/>
</dbReference>
<reference evidence="4" key="1">
    <citation type="submission" date="2020-02" db="EMBL/GenBank/DDBJ databases">
        <authorList>
            <person name="Meier V. D."/>
        </authorList>
    </citation>
    <scope>NUCLEOTIDE SEQUENCE</scope>
    <source>
        <strain evidence="4">AVDCRST_MAG64</strain>
    </source>
</reference>
<dbReference type="PANTHER" id="PTHR35889">
    <property type="entry name" value="CYCLOINULO-OLIGOSACCHARIDE FRUCTANOTRANSFERASE-RELATED"/>
    <property type="match status" value="1"/>
</dbReference>
<feature type="non-terminal residue" evidence="4">
    <location>
        <position position="1"/>
    </location>
</feature>
<dbReference type="Pfam" id="PF07583">
    <property type="entry name" value="PSCyt2"/>
    <property type="match status" value="1"/>
</dbReference>
<feature type="region of interest" description="Disordered" evidence="1">
    <location>
        <begin position="450"/>
        <end position="472"/>
    </location>
</feature>
<sequence>GRDRHRVDDISRAPAGAAVETLSKEQTEFFETKVRPVLAEHCYKCHSAGAAKLKGGLALDDRDAVLRGGDRGPVLVPGDPGKSTLIRAVRRQGDLQMPPKHALSDEQVAVLARWVNLGAPWPAATAHGPDEAGDANAKYEQLRREHWSFRPVRKPVPPQPARKGWARSEVDRFVLAALEEKELKPSPDADRRTLLRRATYDLTGLPPTPEEVEAFVNDNSSKAFEKVVDRLLASPAFGERWGRHWLDVARYAESTGMTRNVPLYYAWRYRDYVIDAFNADTPYDVFVREQVAGDLMPAGDPTRRDRQAIATGFLAIGPKDLNERNPVQFALNNVDEQIDATTRAFLGMTVSCARCHDHKFDPVPTSEYYAMAGIFRSTQLLAGVSSRVGGKGREYYDPDLHVPLSGKSAGRGKQPAAAAGMTDAAGRAGAGVIPIGTDVNAGVDDADVRVDDADDTGTGGDVDGDVISVADA</sequence>
<dbReference type="GO" id="GO:0009055">
    <property type="term" value="F:electron transfer activity"/>
    <property type="evidence" value="ECO:0007669"/>
    <property type="project" value="InterPro"/>
</dbReference>
<accession>A0A6J4QEZ3</accession>
<protein>
    <recommendedName>
        <fullName evidence="5">Cytochrome c domain-containing protein</fullName>
    </recommendedName>
</protein>
<name>A0A6J4QEZ3_9BACT</name>
<organism evidence="4">
    <name type="scientific">uncultured Phycisphaerae bacterium</name>
    <dbReference type="NCBI Taxonomy" id="904963"/>
    <lineage>
        <taxon>Bacteria</taxon>
        <taxon>Pseudomonadati</taxon>
        <taxon>Planctomycetota</taxon>
        <taxon>Phycisphaerae</taxon>
        <taxon>environmental samples</taxon>
    </lineage>
</organism>
<dbReference type="InterPro" id="IPR011444">
    <property type="entry name" value="DUF1549"/>
</dbReference>
<feature type="domain" description="Cytochrome C Planctomycete-type" evidence="3">
    <location>
        <begin position="42"/>
        <end position="100"/>
    </location>
</feature>